<dbReference type="HOGENOM" id="CLU_3299288_0_0_1"/>
<dbReference type="InParanoid" id="G2YR07"/>
<evidence type="ECO:0000313" key="1">
    <source>
        <dbReference type="EMBL" id="CCD54055.1"/>
    </source>
</evidence>
<dbReference type="Proteomes" id="UP000008177">
    <property type="component" value="Unplaced contigs"/>
</dbReference>
<protein>
    <submittedName>
        <fullName evidence="1">Uncharacterized protein</fullName>
    </submittedName>
</protein>
<evidence type="ECO:0000313" key="2">
    <source>
        <dbReference type="Proteomes" id="UP000008177"/>
    </source>
</evidence>
<proteinExistence type="predicted"/>
<organism evidence="1 2">
    <name type="scientific">Botryotinia fuckeliana (strain T4)</name>
    <name type="common">Noble rot fungus</name>
    <name type="synonym">Botrytis cinerea</name>
    <dbReference type="NCBI Taxonomy" id="999810"/>
    <lineage>
        <taxon>Eukaryota</taxon>
        <taxon>Fungi</taxon>
        <taxon>Dikarya</taxon>
        <taxon>Ascomycota</taxon>
        <taxon>Pezizomycotina</taxon>
        <taxon>Leotiomycetes</taxon>
        <taxon>Helotiales</taxon>
        <taxon>Sclerotiniaceae</taxon>
        <taxon>Botrytis</taxon>
    </lineage>
</organism>
<reference evidence="2" key="1">
    <citation type="journal article" date="2011" name="PLoS Genet.">
        <title>Genomic analysis of the necrotrophic fungal pathogens Sclerotinia sclerotiorum and Botrytis cinerea.</title>
        <authorList>
            <person name="Amselem J."/>
            <person name="Cuomo C.A."/>
            <person name="van Kan J.A."/>
            <person name="Viaud M."/>
            <person name="Benito E.P."/>
            <person name="Couloux A."/>
            <person name="Coutinho P.M."/>
            <person name="de Vries R.P."/>
            <person name="Dyer P.S."/>
            <person name="Fillinger S."/>
            <person name="Fournier E."/>
            <person name="Gout L."/>
            <person name="Hahn M."/>
            <person name="Kohn L."/>
            <person name="Lapalu N."/>
            <person name="Plummer K.M."/>
            <person name="Pradier J.M."/>
            <person name="Quevillon E."/>
            <person name="Sharon A."/>
            <person name="Simon A."/>
            <person name="ten Have A."/>
            <person name="Tudzynski B."/>
            <person name="Tudzynski P."/>
            <person name="Wincker P."/>
            <person name="Andrew M."/>
            <person name="Anthouard V."/>
            <person name="Beever R.E."/>
            <person name="Beffa R."/>
            <person name="Benoit I."/>
            <person name="Bouzid O."/>
            <person name="Brault B."/>
            <person name="Chen Z."/>
            <person name="Choquer M."/>
            <person name="Collemare J."/>
            <person name="Cotton P."/>
            <person name="Danchin E.G."/>
            <person name="Da Silva C."/>
            <person name="Gautier A."/>
            <person name="Giraud C."/>
            <person name="Giraud T."/>
            <person name="Gonzalez C."/>
            <person name="Grossetete S."/>
            <person name="Guldener U."/>
            <person name="Henrissat B."/>
            <person name="Howlett B.J."/>
            <person name="Kodira C."/>
            <person name="Kretschmer M."/>
            <person name="Lappartient A."/>
            <person name="Leroch M."/>
            <person name="Levis C."/>
            <person name="Mauceli E."/>
            <person name="Neuveglise C."/>
            <person name="Oeser B."/>
            <person name="Pearson M."/>
            <person name="Poulain J."/>
            <person name="Poussereau N."/>
            <person name="Quesneville H."/>
            <person name="Rascle C."/>
            <person name="Schumacher J."/>
            <person name="Segurens B."/>
            <person name="Sexton A."/>
            <person name="Silva E."/>
            <person name="Sirven C."/>
            <person name="Soanes D.M."/>
            <person name="Talbot N.J."/>
            <person name="Templeton M."/>
            <person name="Yandava C."/>
            <person name="Yarden O."/>
            <person name="Zeng Q."/>
            <person name="Rollins J.A."/>
            <person name="Lebrun M.H."/>
            <person name="Dickman M."/>
        </authorList>
    </citation>
    <scope>NUCLEOTIDE SEQUENCE [LARGE SCALE GENOMIC DNA]</scope>
    <source>
        <strain evidence="2">T4</strain>
    </source>
</reference>
<gene>
    <name evidence="1" type="ORF">BofuT4_uP132350.1</name>
</gene>
<sequence length="40" mass="4692">MSMSKHYRPQVHRRLRSVSDLRIARGRVAGYLGRVTDHTK</sequence>
<accession>G2YR07</accession>
<name>G2YR07_BOTF4</name>
<dbReference type="EMBL" id="FQ790349">
    <property type="protein sequence ID" value="CCD54055.1"/>
    <property type="molecule type" value="Genomic_DNA"/>
</dbReference>
<dbReference type="AlphaFoldDB" id="G2YR07"/>